<accession>A0ABW4GYP6</accession>
<dbReference type="EMBL" id="JBHUCM010000082">
    <property type="protein sequence ID" value="MFD1547740.1"/>
    <property type="molecule type" value="Genomic_DNA"/>
</dbReference>
<dbReference type="Pfam" id="PF20199">
    <property type="entry name" value="RepSA"/>
    <property type="match status" value="1"/>
</dbReference>
<comment type="caution">
    <text evidence="1">The sequence shown here is derived from an EMBL/GenBank/DDBJ whole genome shotgun (WGS) entry which is preliminary data.</text>
</comment>
<sequence length="216" mass="23941">MIRLDSRTLDNTPAPPPIWATVVLLDDAVHSAARAVHLSAPELGQPTRELVWGDQLDVKHIDTADSGNDDMTEVKVAGYIAKYATKAAESSGTLDRPVTSATILQLHRLDIADHPARLIRTAWRLGNPITHPDLAHLRLRDWTHMLGFRGHFSTKSRTYSTTLGDLRQARIDWTRARLPYDPEATFVLGHWQYAGQGFTPGESALVASFAPEVRHG</sequence>
<evidence type="ECO:0000313" key="1">
    <source>
        <dbReference type="EMBL" id="MFD1547740.1"/>
    </source>
</evidence>
<organism evidence="1 2">
    <name type="scientific">Nonomuraea guangzhouensis</name>
    <dbReference type="NCBI Taxonomy" id="1291555"/>
    <lineage>
        <taxon>Bacteria</taxon>
        <taxon>Bacillati</taxon>
        <taxon>Actinomycetota</taxon>
        <taxon>Actinomycetes</taxon>
        <taxon>Streptosporangiales</taxon>
        <taxon>Streptosporangiaceae</taxon>
        <taxon>Nonomuraea</taxon>
    </lineage>
</organism>
<evidence type="ECO:0000313" key="2">
    <source>
        <dbReference type="Proteomes" id="UP001597097"/>
    </source>
</evidence>
<protein>
    <submittedName>
        <fullName evidence="1">Replication initiator</fullName>
    </submittedName>
</protein>
<gene>
    <name evidence="1" type="ORF">ACFSJ0_62680</name>
</gene>
<proteinExistence type="predicted"/>
<dbReference type="RefSeq" id="WP_219539101.1">
    <property type="nucleotide sequence ID" value="NZ_JAHKRM010000054.1"/>
</dbReference>
<reference evidence="2" key="1">
    <citation type="journal article" date="2019" name="Int. J. Syst. Evol. Microbiol.">
        <title>The Global Catalogue of Microorganisms (GCM) 10K type strain sequencing project: providing services to taxonomists for standard genome sequencing and annotation.</title>
        <authorList>
            <consortium name="The Broad Institute Genomics Platform"/>
            <consortium name="The Broad Institute Genome Sequencing Center for Infectious Disease"/>
            <person name="Wu L."/>
            <person name="Ma J."/>
        </authorList>
    </citation>
    <scope>NUCLEOTIDE SEQUENCE [LARGE SCALE GENOMIC DNA]</scope>
    <source>
        <strain evidence="2">CGMCC 1.15399</strain>
    </source>
</reference>
<dbReference type="Proteomes" id="UP001597097">
    <property type="component" value="Unassembled WGS sequence"/>
</dbReference>
<dbReference type="InterPro" id="IPR046828">
    <property type="entry name" value="RepSA"/>
</dbReference>
<name>A0ABW4GYP6_9ACTN</name>
<keyword evidence="2" id="KW-1185">Reference proteome</keyword>